<proteinExistence type="predicted"/>
<dbReference type="STRING" id="69222.BG55_22555"/>
<dbReference type="Pfam" id="PF00583">
    <property type="entry name" value="Acetyltransf_1"/>
    <property type="match status" value="1"/>
</dbReference>
<dbReference type="PANTHER" id="PTHR43877">
    <property type="entry name" value="AMINOALKYLPHOSPHONATE N-ACETYLTRANSFERASE-RELATED-RELATED"/>
    <property type="match status" value="1"/>
</dbReference>
<dbReference type="PATRIC" id="fig|69222.5.peg.4602"/>
<dbReference type="GO" id="GO:0016747">
    <property type="term" value="F:acyltransferase activity, transferring groups other than amino-acyl groups"/>
    <property type="evidence" value="ECO:0007669"/>
    <property type="project" value="InterPro"/>
</dbReference>
<keyword evidence="2 4" id="KW-0012">Acyltransferase</keyword>
<organism evidence="4 5">
    <name type="scientific">Erwinia mallotivora</name>
    <dbReference type="NCBI Taxonomy" id="69222"/>
    <lineage>
        <taxon>Bacteria</taxon>
        <taxon>Pseudomonadati</taxon>
        <taxon>Pseudomonadota</taxon>
        <taxon>Gammaproteobacteria</taxon>
        <taxon>Enterobacterales</taxon>
        <taxon>Erwiniaceae</taxon>
        <taxon>Erwinia</taxon>
    </lineage>
</organism>
<dbReference type="CDD" id="cd04301">
    <property type="entry name" value="NAT_SF"/>
    <property type="match status" value="1"/>
</dbReference>
<dbReference type="AlphaFoldDB" id="A0A014LVH8"/>
<gene>
    <name evidence="4" type="ORF">BG55_22555</name>
</gene>
<accession>A0A014LVH8</accession>
<keyword evidence="5" id="KW-1185">Reference proteome</keyword>
<evidence type="ECO:0000313" key="4">
    <source>
        <dbReference type="EMBL" id="EXU73591.1"/>
    </source>
</evidence>
<evidence type="ECO:0000256" key="1">
    <source>
        <dbReference type="ARBA" id="ARBA00022679"/>
    </source>
</evidence>
<sequence>MNIRLAHIRDNFALSALLTELGYENTESFIEQRLAQLIHDQTEQLLVAEQGDTVLGFLSLHFIPQLALAGDFARISYFCIAEGERSKGAGQQLLQYAEALARKRGCDRMEVHCHERRIKANLFYAREGYSESPRYLIKNLSQS</sequence>
<feature type="domain" description="N-acetyltransferase" evidence="3">
    <location>
        <begin position="1"/>
        <end position="143"/>
    </location>
</feature>
<protein>
    <submittedName>
        <fullName evidence="4">Acyltransferase</fullName>
    </submittedName>
</protein>
<dbReference type="InterPro" id="IPR050832">
    <property type="entry name" value="Bact_Acetyltransf"/>
</dbReference>
<dbReference type="InterPro" id="IPR016181">
    <property type="entry name" value="Acyl_CoA_acyltransferase"/>
</dbReference>
<dbReference type="PANTHER" id="PTHR43877:SF2">
    <property type="entry name" value="AMINOALKYLPHOSPHONATE N-ACETYLTRANSFERASE-RELATED"/>
    <property type="match status" value="1"/>
</dbReference>
<dbReference type="PROSITE" id="PS51186">
    <property type="entry name" value="GNAT"/>
    <property type="match status" value="1"/>
</dbReference>
<dbReference type="OrthoDB" id="9797826at2"/>
<keyword evidence="1 4" id="KW-0808">Transferase</keyword>
<dbReference type="EMBL" id="JFHN01000075">
    <property type="protein sequence ID" value="EXU73591.1"/>
    <property type="molecule type" value="Genomic_DNA"/>
</dbReference>
<evidence type="ECO:0000313" key="5">
    <source>
        <dbReference type="Proteomes" id="UP000019918"/>
    </source>
</evidence>
<dbReference type="Proteomes" id="UP000019918">
    <property type="component" value="Unassembled WGS sequence"/>
</dbReference>
<dbReference type="SUPFAM" id="SSF55729">
    <property type="entry name" value="Acyl-CoA N-acyltransferases (Nat)"/>
    <property type="match status" value="1"/>
</dbReference>
<dbReference type="Gene3D" id="3.40.630.30">
    <property type="match status" value="1"/>
</dbReference>
<reference evidence="4 5" key="1">
    <citation type="submission" date="2014-02" db="EMBL/GenBank/DDBJ databases">
        <title>Draft genome of Erwinia mallotivora strain BT-MARDI, a papaya dieback pathogen.</title>
        <authorList>
            <person name="Redzuan R."/>
            <person name="Abu Bakar N."/>
            <person name="Badrun R."/>
            <person name="Mohd Raih M.F."/>
            <person name="Rozano L."/>
            <person name="Mat Amin N."/>
        </authorList>
    </citation>
    <scope>NUCLEOTIDE SEQUENCE [LARGE SCALE GENOMIC DNA]</scope>
    <source>
        <strain evidence="4 5">BT-MARDI</strain>
    </source>
</reference>
<name>A0A014LVH8_9GAMM</name>
<evidence type="ECO:0000256" key="2">
    <source>
        <dbReference type="ARBA" id="ARBA00023315"/>
    </source>
</evidence>
<dbReference type="InterPro" id="IPR000182">
    <property type="entry name" value="GNAT_dom"/>
</dbReference>
<evidence type="ECO:0000259" key="3">
    <source>
        <dbReference type="PROSITE" id="PS51186"/>
    </source>
</evidence>
<comment type="caution">
    <text evidence="4">The sequence shown here is derived from an EMBL/GenBank/DDBJ whole genome shotgun (WGS) entry which is preliminary data.</text>
</comment>
<dbReference type="RefSeq" id="WP_034941739.1">
    <property type="nucleotide sequence ID" value="NZ_JFHN01000075.1"/>
</dbReference>